<feature type="domain" description="Tn3 transposase DDE" evidence="2">
    <location>
        <begin position="63"/>
        <end position="162"/>
    </location>
</feature>
<dbReference type="AlphaFoldDB" id="A0A1I6X1P2"/>
<dbReference type="EMBL" id="FPAT01000001">
    <property type="protein sequence ID" value="SFT32233.1"/>
    <property type="molecule type" value="Genomic_DNA"/>
</dbReference>
<keyword evidence="4" id="KW-1185">Reference proteome</keyword>
<evidence type="ECO:0000313" key="4">
    <source>
        <dbReference type="Proteomes" id="UP000199165"/>
    </source>
</evidence>
<protein>
    <submittedName>
        <fullName evidence="3">Tn3 transposase DDE domain-containing protein</fullName>
    </submittedName>
</protein>
<sequence length="230" mass="25486">MQRSVYELGLFTALREQLRCKEIRVEGADKWRNPETDLPADFETRRVEHYRSLAKPLDPVLNVLKEAALRVGLLEHFALAGCRESMNRDELAEKLILCIFGYGTNIGLRSIAGGEHGRAEDELRYVRRRYLSAAGARSFTAVIANATFTVRQVAIWGEGSSAVAIHSQRISCTASELAAMIEGAIRHSTDMQLEANYVDSHDHSEIGFGLDPRPRTDASVNGSVTEQGLV</sequence>
<reference evidence="4" key="1">
    <citation type="submission" date="2016-10" db="EMBL/GenBank/DDBJ databases">
        <authorList>
            <person name="Varghese N."/>
            <person name="Submissions S."/>
        </authorList>
    </citation>
    <scope>NUCLEOTIDE SEQUENCE [LARGE SCALE GENOMIC DNA]</scope>
    <source>
        <strain evidence="4">DSM 45501</strain>
    </source>
</reference>
<dbReference type="STRING" id="995060.SAMN04487904_1012"/>
<dbReference type="InterPro" id="IPR002513">
    <property type="entry name" value="Tn3_Tnp_DDE_dom"/>
</dbReference>
<evidence type="ECO:0000313" key="3">
    <source>
        <dbReference type="EMBL" id="SFT32233.1"/>
    </source>
</evidence>
<evidence type="ECO:0000256" key="1">
    <source>
        <dbReference type="SAM" id="MobiDB-lite"/>
    </source>
</evidence>
<evidence type="ECO:0000259" key="2">
    <source>
        <dbReference type="Pfam" id="PF01526"/>
    </source>
</evidence>
<gene>
    <name evidence="3" type="ORF">SAMN04487904_1012</name>
</gene>
<name>A0A1I6X1P2_9ACTN</name>
<feature type="region of interest" description="Disordered" evidence="1">
    <location>
        <begin position="207"/>
        <end position="230"/>
    </location>
</feature>
<dbReference type="Pfam" id="PF01526">
    <property type="entry name" value="DDE_Tnp_Tn3"/>
    <property type="match status" value="1"/>
</dbReference>
<dbReference type="GO" id="GO:0006313">
    <property type="term" value="P:DNA transposition"/>
    <property type="evidence" value="ECO:0007669"/>
    <property type="project" value="InterPro"/>
</dbReference>
<accession>A0A1I6X1P2</accession>
<feature type="compositionally biased region" description="Polar residues" evidence="1">
    <location>
        <begin position="218"/>
        <end position="230"/>
    </location>
</feature>
<dbReference type="GO" id="GO:0004803">
    <property type="term" value="F:transposase activity"/>
    <property type="evidence" value="ECO:0007669"/>
    <property type="project" value="InterPro"/>
</dbReference>
<dbReference type="Proteomes" id="UP000199165">
    <property type="component" value="Unassembled WGS sequence"/>
</dbReference>
<organism evidence="3 4">
    <name type="scientific">Actinopolyspora righensis</name>
    <dbReference type="NCBI Taxonomy" id="995060"/>
    <lineage>
        <taxon>Bacteria</taxon>
        <taxon>Bacillati</taxon>
        <taxon>Actinomycetota</taxon>
        <taxon>Actinomycetes</taxon>
        <taxon>Actinopolysporales</taxon>
        <taxon>Actinopolysporaceae</taxon>
        <taxon>Actinopolyspora</taxon>
        <taxon>Actinopolyspora alba group</taxon>
    </lineage>
</organism>
<proteinExistence type="predicted"/>